<dbReference type="PROSITE" id="PS50893">
    <property type="entry name" value="ABC_TRANSPORTER_2"/>
    <property type="match status" value="1"/>
</dbReference>
<comment type="caution">
    <text evidence="9">The sequence shown here is derived from an EMBL/GenBank/DDBJ whole genome shotgun (WGS) entry which is preliminary data.</text>
</comment>
<feature type="region of interest" description="Disordered" evidence="5">
    <location>
        <begin position="383"/>
        <end position="421"/>
    </location>
</feature>
<dbReference type="AlphaFoldDB" id="A0A6A0B676"/>
<protein>
    <submittedName>
        <fullName evidence="9">Uncharacterized protein</fullName>
    </submittedName>
</protein>
<organism evidence="9 10">
    <name type="scientific">Pseudolactococcus insecticola</name>
    <dbReference type="NCBI Taxonomy" id="2709158"/>
    <lineage>
        <taxon>Bacteria</taxon>
        <taxon>Bacillati</taxon>
        <taxon>Bacillota</taxon>
        <taxon>Bacilli</taxon>
        <taxon>Lactobacillales</taxon>
        <taxon>Streptococcaceae</taxon>
        <taxon>Pseudolactococcus</taxon>
    </lineage>
</organism>
<evidence type="ECO:0000259" key="7">
    <source>
        <dbReference type="PROSITE" id="PS50893"/>
    </source>
</evidence>
<dbReference type="InterPro" id="IPR027417">
    <property type="entry name" value="P-loop_NTPase"/>
</dbReference>
<evidence type="ECO:0000313" key="9">
    <source>
        <dbReference type="EMBL" id="GFH39794.1"/>
    </source>
</evidence>
<dbReference type="PANTHER" id="PTHR46743">
    <property type="entry name" value="TEICHOIC ACIDS EXPORT ATP-BINDING PROTEIN TAGH"/>
    <property type="match status" value="1"/>
</dbReference>
<feature type="compositionally biased region" description="Basic residues" evidence="5">
    <location>
        <begin position="1"/>
        <end position="14"/>
    </location>
</feature>
<dbReference type="SUPFAM" id="SSF52540">
    <property type="entry name" value="P-loop containing nucleoside triphosphate hydrolases"/>
    <property type="match status" value="1"/>
</dbReference>
<dbReference type="PROSITE" id="PS51782">
    <property type="entry name" value="LYSM"/>
    <property type="match status" value="1"/>
</dbReference>
<dbReference type="GO" id="GO:0016887">
    <property type="term" value="F:ATP hydrolysis activity"/>
    <property type="evidence" value="ECO:0007669"/>
    <property type="project" value="InterPro"/>
</dbReference>
<feature type="transmembrane region" description="Helical" evidence="6">
    <location>
        <begin position="355"/>
        <end position="376"/>
    </location>
</feature>
<feature type="compositionally biased region" description="Low complexity" evidence="5">
    <location>
        <begin position="483"/>
        <end position="521"/>
    </location>
</feature>
<evidence type="ECO:0000313" key="10">
    <source>
        <dbReference type="Proteomes" id="UP000475928"/>
    </source>
</evidence>
<dbReference type="GO" id="GO:0140359">
    <property type="term" value="F:ABC-type transporter activity"/>
    <property type="evidence" value="ECO:0007669"/>
    <property type="project" value="InterPro"/>
</dbReference>
<dbReference type="InterPro" id="IPR017871">
    <property type="entry name" value="ABC_transporter-like_CS"/>
</dbReference>
<keyword evidence="6" id="KW-0472">Membrane</keyword>
<dbReference type="SMART" id="SM00257">
    <property type="entry name" value="LysM"/>
    <property type="match status" value="1"/>
</dbReference>
<accession>A0A6A0B676</accession>
<evidence type="ECO:0000256" key="3">
    <source>
        <dbReference type="ARBA" id="ARBA00022741"/>
    </source>
</evidence>
<keyword evidence="3" id="KW-0547">Nucleotide-binding</keyword>
<dbReference type="PANTHER" id="PTHR46743:SF2">
    <property type="entry name" value="TEICHOIC ACIDS EXPORT ATP-BINDING PROTEIN TAGH"/>
    <property type="match status" value="1"/>
</dbReference>
<feature type="region of interest" description="Disordered" evidence="5">
    <location>
        <begin position="483"/>
        <end position="567"/>
    </location>
</feature>
<name>A0A6A0B676_9LACT</name>
<dbReference type="Pfam" id="PF00005">
    <property type="entry name" value="ABC_tran"/>
    <property type="match status" value="1"/>
</dbReference>
<feature type="compositionally biased region" description="Low complexity" evidence="5">
    <location>
        <begin position="394"/>
        <end position="421"/>
    </location>
</feature>
<dbReference type="InterPro" id="IPR018392">
    <property type="entry name" value="LysM"/>
</dbReference>
<dbReference type="Pfam" id="PF01476">
    <property type="entry name" value="LysM"/>
    <property type="match status" value="1"/>
</dbReference>
<dbReference type="GO" id="GO:0005524">
    <property type="term" value="F:ATP binding"/>
    <property type="evidence" value="ECO:0007669"/>
    <property type="project" value="UniProtKB-KW"/>
</dbReference>
<dbReference type="GO" id="GO:0016020">
    <property type="term" value="C:membrane"/>
    <property type="evidence" value="ECO:0007669"/>
    <property type="project" value="InterPro"/>
</dbReference>
<dbReference type="Gene3D" id="3.10.350.10">
    <property type="entry name" value="LysM domain"/>
    <property type="match status" value="1"/>
</dbReference>
<evidence type="ECO:0000256" key="4">
    <source>
        <dbReference type="ARBA" id="ARBA00022840"/>
    </source>
</evidence>
<feature type="region of interest" description="Disordered" evidence="5">
    <location>
        <begin position="1"/>
        <end position="22"/>
    </location>
</feature>
<dbReference type="RefSeq" id="WP_172354710.1">
    <property type="nucleotide sequence ID" value="NZ_BLLH01000001.1"/>
</dbReference>
<dbReference type="InterPro" id="IPR015860">
    <property type="entry name" value="ABC_transpr_TagH-like"/>
</dbReference>
<feature type="domain" description="LysM" evidence="8">
    <location>
        <begin position="431"/>
        <end position="475"/>
    </location>
</feature>
<dbReference type="InterPro" id="IPR050683">
    <property type="entry name" value="Bact_Polysacc_Export_ATP-bd"/>
</dbReference>
<dbReference type="InterPro" id="IPR003439">
    <property type="entry name" value="ABC_transporter-like_ATP-bd"/>
</dbReference>
<dbReference type="InterPro" id="IPR003593">
    <property type="entry name" value="AAA+_ATPase"/>
</dbReference>
<dbReference type="InterPro" id="IPR036779">
    <property type="entry name" value="LysM_dom_sf"/>
</dbReference>
<dbReference type="Gene3D" id="3.40.50.300">
    <property type="entry name" value="P-loop containing nucleotide triphosphate hydrolases"/>
    <property type="match status" value="1"/>
</dbReference>
<dbReference type="EMBL" id="BLLH01000001">
    <property type="protein sequence ID" value="GFH39794.1"/>
    <property type="molecule type" value="Genomic_DNA"/>
</dbReference>
<evidence type="ECO:0000256" key="5">
    <source>
        <dbReference type="SAM" id="MobiDB-lite"/>
    </source>
</evidence>
<evidence type="ECO:0000259" key="8">
    <source>
        <dbReference type="PROSITE" id="PS51782"/>
    </source>
</evidence>
<sequence>MTDHRRSRRTRKPLAKSTTSAKNTEKVDLNVAKVSEIAEVETDQLVKQATDKNLKVRASLISKKFELSQNEKFKEVFGIGKDSREIKDFWALRNINFDVYDGEAVGIVGLNGSGKSTLLNIIDKSLSATTGELAINGEVSYIAIGAGLKAGLTGRDNIRLKGTMMGMTKQEINEKMEEIISFSELGPFIDRQVKDYSSGMRSKLAFSIAVNQDPDILIIDEALSVGDSTFAAKSAKKMFEFRERGKTIFVVSHNASQIQKWTDKVIWLHYGEVKEYGPTKDVLPKYQTFVNWFNRLSKEQQEQYKLDRRQEQLDYSVEALKQEVVDNSSEILGQESLEIIDETIAKSKNRAKLSWLSKCIMAICFVFMMFTLGVSVKGGGLNNASSPKPSKIGAPKSAPSTSSSQKSTANSSQKSTASTSKKSSSKAIETFDYVVQDGDTVSGIAAAYGISSDEILKLNPKLDPTLITVGMTLKLPKSVEGKASTVADDAASDTTTADDTTTDTVTTDDTTQTDSGYTDDTYVPAPSYQAPSTDAPAPEVPTASAETPAVETPSVEDPTVETPEVSQ</sequence>
<comment type="similarity">
    <text evidence="1">Belongs to the ABC transporter superfamily.</text>
</comment>
<keyword evidence="10" id="KW-1185">Reference proteome</keyword>
<keyword evidence="4" id="KW-0067">ATP-binding</keyword>
<keyword evidence="6" id="KW-1133">Transmembrane helix</keyword>
<keyword evidence="6" id="KW-0812">Transmembrane</keyword>
<dbReference type="PROSITE" id="PS00211">
    <property type="entry name" value="ABC_TRANSPORTER_1"/>
    <property type="match status" value="1"/>
</dbReference>
<evidence type="ECO:0000256" key="2">
    <source>
        <dbReference type="ARBA" id="ARBA00022448"/>
    </source>
</evidence>
<dbReference type="CDD" id="cd00118">
    <property type="entry name" value="LysM"/>
    <property type="match status" value="1"/>
</dbReference>
<evidence type="ECO:0000256" key="1">
    <source>
        <dbReference type="ARBA" id="ARBA00005417"/>
    </source>
</evidence>
<feature type="domain" description="ABC transporter" evidence="7">
    <location>
        <begin position="71"/>
        <end position="295"/>
    </location>
</feature>
<dbReference type="SMART" id="SM00382">
    <property type="entry name" value="AAA"/>
    <property type="match status" value="1"/>
</dbReference>
<dbReference type="CDD" id="cd03220">
    <property type="entry name" value="ABC_KpsT_Wzt"/>
    <property type="match status" value="1"/>
</dbReference>
<dbReference type="SUPFAM" id="SSF54106">
    <property type="entry name" value="LysM domain"/>
    <property type="match status" value="1"/>
</dbReference>
<proteinExistence type="inferred from homology"/>
<gene>
    <name evidence="9" type="ORF">Hs20B_01920</name>
</gene>
<reference evidence="9 10" key="1">
    <citation type="submission" date="2020-02" db="EMBL/GenBank/DDBJ databases">
        <title>Draft genome sequence of Lactococcus sp. Hs20B0-1.</title>
        <authorList>
            <person name="Noda S."/>
            <person name="Yuki M."/>
            <person name="Ohkuma M."/>
        </authorList>
    </citation>
    <scope>NUCLEOTIDE SEQUENCE [LARGE SCALE GENOMIC DNA]</scope>
    <source>
        <strain evidence="9 10">Hs20B0-1</strain>
    </source>
</reference>
<dbReference type="Proteomes" id="UP000475928">
    <property type="component" value="Unassembled WGS sequence"/>
</dbReference>
<evidence type="ECO:0000256" key="6">
    <source>
        <dbReference type="SAM" id="Phobius"/>
    </source>
</evidence>
<keyword evidence="2" id="KW-0813">Transport</keyword>